<dbReference type="GO" id="GO:1902201">
    <property type="term" value="P:negative regulation of bacterial-type flagellum-dependent cell motility"/>
    <property type="evidence" value="ECO:0007669"/>
    <property type="project" value="TreeGrafter"/>
</dbReference>
<dbReference type="InterPro" id="IPR043128">
    <property type="entry name" value="Rev_trsase/Diguanyl_cyclase"/>
</dbReference>
<gene>
    <name evidence="6" type="ORF">FZ942_05720</name>
</gene>
<feature type="coiled-coil region" evidence="3">
    <location>
        <begin position="306"/>
        <end position="333"/>
    </location>
</feature>
<dbReference type="SMART" id="SM00267">
    <property type="entry name" value="GGDEF"/>
    <property type="match status" value="1"/>
</dbReference>
<dbReference type="InterPro" id="IPR029787">
    <property type="entry name" value="Nucleotide_cyclase"/>
</dbReference>
<dbReference type="SUPFAM" id="SSF55073">
    <property type="entry name" value="Nucleotide cyclase"/>
    <property type="match status" value="1"/>
</dbReference>
<comment type="catalytic activity">
    <reaction evidence="2">
        <text>2 GTP = 3',3'-c-di-GMP + 2 diphosphate</text>
        <dbReference type="Rhea" id="RHEA:24898"/>
        <dbReference type="ChEBI" id="CHEBI:33019"/>
        <dbReference type="ChEBI" id="CHEBI:37565"/>
        <dbReference type="ChEBI" id="CHEBI:58805"/>
        <dbReference type="EC" id="2.7.7.65"/>
    </reaction>
</comment>
<organism evidence="6 7">
    <name type="scientific">Azospirillum lipoferum</name>
    <dbReference type="NCBI Taxonomy" id="193"/>
    <lineage>
        <taxon>Bacteria</taxon>
        <taxon>Pseudomonadati</taxon>
        <taxon>Pseudomonadota</taxon>
        <taxon>Alphaproteobacteria</taxon>
        <taxon>Rhodospirillales</taxon>
        <taxon>Azospirillaceae</taxon>
        <taxon>Azospirillum</taxon>
    </lineage>
</organism>
<dbReference type="Proteomes" id="UP000324927">
    <property type="component" value="Unassembled WGS sequence"/>
</dbReference>
<evidence type="ECO:0000313" key="6">
    <source>
        <dbReference type="EMBL" id="KAA0598568.1"/>
    </source>
</evidence>
<dbReference type="RefSeq" id="WP_149230130.1">
    <property type="nucleotide sequence ID" value="NZ_JALJXJ010000002.1"/>
</dbReference>
<dbReference type="OrthoDB" id="9812260at2"/>
<dbReference type="Gene3D" id="3.30.450.20">
    <property type="entry name" value="PAS domain"/>
    <property type="match status" value="2"/>
</dbReference>
<protein>
    <recommendedName>
        <fullName evidence="1">diguanylate cyclase</fullName>
        <ecNumber evidence="1">2.7.7.65</ecNumber>
    </recommendedName>
</protein>
<dbReference type="PROSITE" id="PS50887">
    <property type="entry name" value="GGDEF"/>
    <property type="match status" value="1"/>
</dbReference>
<evidence type="ECO:0000256" key="4">
    <source>
        <dbReference type="SAM" id="Phobius"/>
    </source>
</evidence>
<evidence type="ECO:0000256" key="2">
    <source>
        <dbReference type="ARBA" id="ARBA00034247"/>
    </source>
</evidence>
<keyword evidence="4" id="KW-0472">Membrane</keyword>
<keyword evidence="7" id="KW-1185">Reference proteome</keyword>
<dbReference type="Gene3D" id="3.30.70.270">
    <property type="match status" value="1"/>
</dbReference>
<evidence type="ECO:0000259" key="5">
    <source>
        <dbReference type="PROSITE" id="PS50887"/>
    </source>
</evidence>
<dbReference type="PANTHER" id="PTHR45138:SF9">
    <property type="entry name" value="DIGUANYLATE CYCLASE DGCM-RELATED"/>
    <property type="match status" value="1"/>
</dbReference>
<dbReference type="GO" id="GO:0043709">
    <property type="term" value="P:cell adhesion involved in single-species biofilm formation"/>
    <property type="evidence" value="ECO:0007669"/>
    <property type="project" value="TreeGrafter"/>
</dbReference>
<dbReference type="CDD" id="cd01949">
    <property type="entry name" value="GGDEF"/>
    <property type="match status" value="1"/>
</dbReference>
<dbReference type="InterPro" id="IPR050469">
    <property type="entry name" value="Diguanylate_Cyclase"/>
</dbReference>
<feature type="transmembrane region" description="Helical" evidence="4">
    <location>
        <begin position="272"/>
        <end position="291"/>
    </location>
</feature>
<accession>A0A5A9GVX3</accession>
<dbReference type="FunFam" id="3.30.70.270:FF:000001">
    <property type="entry name" value="Diguanylate cyclase domain protein"/>
    <property type="match status" value="1"/>
</dbReference>
<sequence length="507" mass="56759">MATFIVSTMVLWTFVFHNISTYRDLDRQVAETNAQMMAKAYHEYLLRTIRQIDQAAQLLRNEYAKELGGLNSRSQELFSVLSPDLLFQVAVIGRDGRLAFSNLQRVTDGIDLSDREHFRVHREREGDFLFISKPLLGRVSQKWSIQFTRKIFNDRGEFDGVIVLSIDPYHLGRFSESVSLAGRDVIALLRQDRTLLSRVLGGSYDEQYLGKVVEPRPYMDPHAPDSGVFEVTSYIDGVQRIGGYQKLRPYDLLVVAMVDQEAAFARSRSAALLGYLIGVGGTVLLTLAALATRIAIRTVFREYVTVKAMNAELKAAHEELADAHRALKRREEELVVLAETDPLCRIPNRRRFIAVAESELVRHRRYGRDLSIVVLDIDHFKVVNDTHGHTAGDAVLIGVTRVIRKRLRETDTFARIGGEEFAIVLPETDGGGAFTVAESLRQAVAETLIDLDAGRSATVTISIGIACLDERHTSVSDILNRADKALYSAKGSGRNRTVHGEECGLRM</sequence>
<reference evidence="6 7" key="1">
    <citation type="submission" date="2019-08" db="EMBL/GenBank/DDBJ databases">
        <authorList>
            <person name="Grouzdev D."/>
            <person name="Tikhonova E."/>
            <person name="Kravchenko I."/>
        </authorList>
    </citation>
    <scope>NUCLEOTIDE SEQUENCE [LARGE SCALE GENOMIC DNA]</scope>
    <source>
        <strain evidence="6 7">59b</strain>
    </source>
</reference>
<dbReference type="NCBIfam" id="TIGR00254">
    <property type="entry name" value="GGDEF"/>
    <property type="match status" value="1"/>
</dbReference>
<keyword evidence="4" id="KW-1133">Transmembrane helix</keyword>
<dbReference type="CDD" id="cd12914">
    <property type="entry name" value="PDC1_DGC_like"/>
    <property type="match status" value="1"/>
</dbReference>
<dbReference type="AlphaFoldDB" id="A0A5A9GVX3"/>
<evidence type="ECO:0000256" key="3">
    <source>
        <dbReference type="SAM" id="Coils"/>
    </source>
</evidence>
<dbReference type="PANTHER" id="PTHR45138">
    <property type="entry name" value="REGULATORY COMPONENTS OF SENSORY TRANSDUCTION SYSTEM"/>
    <property type="match status" value="1"/>
</dbReference>
<proteinExistence type="predicted"/>
<name>A0A5A9GVX3_AZOLI</name>
<keyword evidence="3" id="KW-0175">Coiled coil</keyword>
<dbReference type="InterPro" id="IPR000160">
    <property type="entry name" value="GGDEF_dom"/>
</dbReference>
<dbReference type="CDD" id="cd12915">
    <property type="entry name" value="PDC2_DGC_like"/>
    <property type="match status" value="1"/>
</dbReference>
<evidence type="ECO:0000256" key="1">
    <source>
        <dbReference type="ARBA" id="ARBA00012528"/>
    </source>
</evidence>
<dbReference type="GO" id="GO:0052621">
    <property type="term" value="F:diguanylate cyclase activity"/>
    <property type="evidence" value="ECO:0007669"/>
    <property type="project" value="UniProtKB-EC"/>
</dbReference>
<dbReference type="EMBL" id="VTTN01000001">
    <property type="protein sequence ID" value="KAA0598568.1"/>
    <property type="molecule type" value="Genomic_DNA"/>
</dbReference>
<evidence type="ECO:0000313" key="7">
    <source>
        <dbReference type="Proteomes" id="UP000324927"/>
    </source>
</evidence>
<feature type="domain" description="GGDEF" evidence="5">
    <location>
        <begin position="368"/>
        <end position="502"/>
    </location>
</feature>
<dbReference type="EC" id="2.7.7.65" evidence="1"/>
<comment type="caution">
    <text evidence="6">The sequence shown here is derived from an EMBL/GenBank/DDBJ whole genome shotgun (WGS) entry which is preliminary data.</text>
</comment>
<dbReference type="Pfam" id="PF00990">
    <property type="entry name" value="GGDEF"/>
    <property type="match status" value="1"/>
</dbReference>
<dbReference type="GO" id="GO:0005886">
    <property type="term" value="C:plasma membrane"/>
    <property type="evidence" value="ECO:0007669"/>
    <property type="project" value="TreeGrafter"/>
</dbReference>
<keyword evidence="4" id="KW-0812">Transmembrane</keyword>